<evidence type="ECO:0000313" key="1">
    <source>
        <dbReference type="EMBL" id="RLP78946.1"/>
    </source>
</evidence>
<dbReference type="PANTHER" id="PTHR11941:SF54">
    <property type="entry name" value="ENOYL-COA HYDRATASE, MITOCHONDRIAL"/>
    <property type="match status" value="1"/>
</dbReference>
<dbReference type="GO" id="GO:0006635">
    <property type="term" value="P:fatty acid beta-oxidation"/>
    <property type="evidence" value="ECO:0007669"/>
    <property type="project" value="TreeGrafter"/>
</dbReference>
<dbReference type="GO" id="GO:0004300">
    <property type="term" value="F:enoyl-CoA hydratase activity"/>
    <property type="evidence" value="ECO:0007669"/>
    <property type="project" value="UniProtKB-EC"/>
</dbReference>
<reference evidence="1 2" key="1">
    <citation type="submission" date="2018-10" db="EMBL/GenBank/DDBJ databases">
        <title>Xanthobacter tagetidis genome sequencing and assembly.</title>
        <authorList>
            <person name="Maclea K.S."/>
            <person name="Goen A.E."/>
            <person name="Fatima S.A."/>
        </authorList>
    </citation>
    <scope>NUCLEOTIDE SEQUENCE [LARGE SCALE GENOMIC DNA]</scope>
    <source>
        <strain evidence="1 2">ATCC 700314</strain>
    </source>
</reference>
<dbReference type="OrthoDB" id="9810797at2"/>
<dbReference type="NCBIfam" id="NF004796">
    <property type="entry name" value="PRK06144.1"/>
    <property type="match status" value="1"/>
</dbReference>
<dbReference type="AlphaFoldDB" id="A0A3L7AER0"/>
<dbReference type="EC" id="4.2.1.17" evidence="1"/>
<dbReference type="SUPFAM" id="SSF52096">
    <property type="entry name" value="ClpP/crotonase"/>
    <property type="match status" value="1"/>
</dbReference>
<dbReference type="EMBL" id="RCTF01000006">
    <property type="protein sequence ID" value="RLP78946.1"/>
    <property type="molecule type" value="Genomic_DNA"/>
</dbReference>
<dbReference type="Pfam" id="PF00378">
    <property type="entry name" value="ECH_1"/>
    <property type="match status" value="1"/>
</dbReference>
<dbReference type="Gene3D" id="3.90.226.10">
    <property type="entry name" value="2-enoyl-CoA Hydratase, Chain A, domain 1"/>
    <property type="match status" value="1"/>
</dbReference>
<proteinExistence type="predicted"/>
<dbReference type="InterPro" id="IPR001753">
    <property type="entry name" value="Enoyl-CoA_hydra/iso"/>
</dbReference>
<comment type="caution">
    <text evidence="1">The sequence shown here is derived from an EMBL/GenBank/DDBJ whole genome shotgun (WGS) entry which is preliminary data.</text>
</comment>
<dbReference type="PANTHER" id="PTHR11941">
    <property type="entry name" value="ENOYL-COA HYDRATASE-RELATED"/>
    <property type="match status" value="1"/>
</dbReference>
<evidence type="ECO:0000313" key="2">
    <source>
        <dbReference type="Proteomes" id="UP000269692"/>
    </source>
</evidence>
<sequence>MSAPAADDQGSVHYRRDGAIARVVFDRPHAHNAMTWTMYERLAEICAQIAGEDSVRAVMFSATGGKAFIAGTDIAQFADFTGAEDGLAYEEKVARFIGAVERLPMPTLAVIEGWCVGGGLAIAAACDLRIATPASRFGIPIARTLGNCLTPAVYGRLIAEFGVGRVKRMLMFADLLDADEALTAGFLSAVVAPDEIGARAEALLERIASHAPVTLRVGKEAVARILAATTADGEDLVRAAYGSADFQHGVRAFLEKRKPEWSGR</sequence>
<dbReference type="Proteomes" id="UP000269692">
    <property type="component" value="Unassembled WGS sequence"/>
</dbReference>
<keyword evidence="2" id="KW-1185">Reference proteome</keyword>
<dbReference type="RefSeq" id="WP_121622960.1">
    <property type="nucleotide sequence ID" value="NZ_JACIIW010000002.1"/>
</dbReference>
<dbReference type="CDD" id="cd06558">
    <property type="entry name" value="crotonase-like"/>
    <property type="match status" value="1"/>
</dbReference>
<organism evidence="1 2">
    <name type="scientific">Xanthobacter tagetidis</name>
    <dbReference type="NCBI Taxonomy" id="60216"/>
    <lineage>
        <taxon>Bacteria</taxon>
        <taxon>Pseudomonadati</taxon>
        <taxon>Pseudomonadota</taxon>
        <taxon>Alphaproteobacteria</taxon>
        <taxon>Hyphomicrobiales</taxon>
        <taxon>Xanthobacteraceae</taxon>
        <taxon>Xanthobacter</taxon>
    </lineage>
</organism>
<name>A0A3L7AER0_9HYPH</name>
<keyword evidence="1" id="KW-0456">Lyase</keyword>
<dbReference type="InterPro" id="IPR029045">
    <property type="entry name" value="ClpP/crotonase-like_dom_sf"/>
</dbReference>
<gene>
    <name evidence="1" type="ORF">D9R14_08805</name>
</gene>
<protein>
    <submittedName>
        <fullName evidence="1">Enoyl-CoA hydratase</fullName>
        <ecNumber evidence="1">4.2.1.17</ecNumber>
    </submittedName>
</protein>
<accession>A0A3L7AER0</accession>